<dbReference type="Gene3D" id="1.10.10.800">
    <property type="match status" value="1"/>
</dbReference>
<dbReference type="Proteomes" id="UP000050424">
    <property type="component" value="Unassembled WGS sequence"/>
</dbReference>
<name>A0A0P7BV95_9HYPO</name>
<dbReference type="PANTHER" id="PTHR47751">
    <property type="entry name" value="SUPERFAMILY HYDROLASE, PUTATIVE (AFU_ORTHOLOGUE AFUA_2G16580)-RELATED"/>
    <property type="match status" value="1"/>
</dbReference>
<keyword evidence="4" id="KW-1185">Reference proteome</keyword>
<evidence type="ECO:0000259" key="2">
    <source>
        <dbReference type="Pfam" id="PF12697"/>
    </source>
</evidence>
<dbReference type="AlphaFoldDB" id="A0A0P7BV95"/>
<evidence type="ECO:0000256" key="1">
    <source>
        <dbReference type="ARBA" id="ARBA00029464"/>
    </source>
</evidence>
<dbReference type="InterPro" id="IPR000073">
    <property type="entry name" value="AB_hydrolase_1"/>
</dbReference>
<dbReference type="SUPFAM" id="SSF53474">
    <property type="entry name" value="alpha/beta-Hydrolases"/>
    <property type="match status" value="1"/>
</dbReference>
<accession>A0A0P7BV95</accession>
<dbReference type="InterPro" id="IPR051411">
    <property type="entry name" value="Polyketide_trans_af380"/>
</dbReference>
<dbReference type="EMBL" id="LKCW01000006">
    <property type="protein sequence ID" value="KPM45645.1"/>
    <property type="molecule type" value="Genomic_DNA"/>
</dbReference>
<dbReference type="Gene3D" id="3.40.50.1820">
    <property type="entry name" value="alpha/beta hydrolase"/>
    <property type="match status" value="1"/>
</dbReference>
<organism evidence="3 4">
    <name type="scientific">Neonectria ditissima</name>
    <dbReference type="NCBI Taxonomy" id="78410"/>
    <lineage>
        <taxon>Eukaryota</taxon>
        <taxon>Fungi</taxon>
        <taxon>Dikarya</taxon>
        <taxon>Ascomycota</taxon>
        <taxon>Pezizomycotina</taxon>
        <taxon>Sordariomycetes</taxon>
        <taxon>Hypocreomycetidae</taxon>
        <taxon>Hypocreales</taxon>
        <taxon>Nectriaceae</taxon>
        <taxon>Neonectria</taxon>
    </lineage>
</organism>
<dbReference type="Pfam" id="PF12697">
    <property type="entry name" value="Abhydrolase_6"/>
    <property type="match status" value="1"/>
</dbReference>
<comment type="caution">
    <text evidence="3">The sequence shown here is derived from an EMBL/GenBank/DDBJ whole genome shotgun (WGS) entry which is preliminary data.</text>
</comment>
<reference evidence="3 4" key="1">
    <citation type="submission" date="2015-09" db="EMBL/GenBank/DDBJ databases">
        <title>Draft genome of a European isolate of the apple canker pathogen Neonectria ditissima.</title>
        <authorList>
            <person name="Gomez-Cortecero A."/>
            <person name="Harrison R.J."/>
            <person name="Armitage A.D."/>
        </authorList>
    </citation>
    <scope>NUCLEOTIDE SEQUENCE [LARGE SCALE GENOMIC DNA]</scope>
    <source>
        <strain evidence="3 4">R09/05</strain>
    </source>
</reference>
<proteinExistence type="inferred from homology"/>
<dbReference type="OrthoDB" id="2498029at2759"/>
<evidence type="ECO:0000313" key="4">
    <source>
        <dbReference type="Proteomes" id="UP000050424"/>
    </source>
</evidence>
<dbReference type="PANTHER" id="PTHR47751:SF1">
    <property type="entry name" value="SUPERFAMILY HYDROLASE, PUTATIVE (AFU_ORTHOLOGUE AFUA_2G16580)-RELATED"/>
    <property type="match status" value="1"/>
</dbReference>
<gene>
    <name evidence="3" type="ORF">AK830_g937</name>
</gene>
<dbReference type="InterPro" id="IPR029058">
    <property type="entry name" value="AB_hydrolase_fold"/>
</dbReference>
<protein>
    <recommendedName>
        <fullName evidence="2">AB hydrolase-1 domain-containing protein</fullName>
    </recommendedName>
</protein>
<comment type="similarity">
    <text evidence="1">Belongs to the polyketide transferase af380 family.</text>
</comment>
<feature type="domain" description="AB hydrolase-1" evidence="2">
    <location>
        <begin position="31"/>
        <end position="284"/>
    </location>
</feature>
<evidence type="ECO:0000313" key="3">
    <source>
        <dbReference type="EMBL" id="KPM45645.1"/>
    </source>
</evidence>
<dbReference type="STRING" id="78410.A0A0P7BV95"/>
<sequence length="302" mass="32754">MSLIRIFKGSLHLAGILHVPESAPTKAPGLIVVHPGGGVKEQVANLYAERFAQQGYVSVAFDALYQGSSEGLPRFLEDPDSRVSDVSAVVDYLQGLDYVDPDAIVVVGVCAGGAYGIAAATTDHRIKAVAAVSLVNIGDSTRQGWLNTLNQTDIFAVLDDAAERLQGTATGGNATVVPFLLEPSADTPPDLVDAWDYYRTPRGFYNTSQNVMAGASTPLLVRFDAWQFADQYLTQPTLLIAGEDADSRWQTDKIHDKIKDTNPNANKILVPGGRHMDFYDREQYVGPALDNITDFFNNHLNL</sequence>